<comment type="caution">
    <text evidence="1">The sequence shown here is derived from an EMBL/GenBank/DDBJ whole genome shotgun (WGS) entry which is preliminary data.</text>
</comment>
<dbReference type="Proteomes" id="UP001234178">
    <property type="component" value="Unassembled WGS sequence"/>
</dbReference>
<evidence type="ECO:0000313" key="2">
    <source>
        <dbReference type="Proteomes" id="UP001234178"/>
    </source>
</evidence>
<organism evidence="1 2">
    <name type="scientific">Daphnia magna</name>
    <dbReference type="NCBI Taxonomy" id="35525"/>
    <lineage>
        <taxon>Eukaryota</taxon>
        <taxon>Metazoa</taxon>
        <taxon>Ecdysozoa</taxon>
        <taxon>Arthropoda</taxon>
        <taxon>Crustacea</taxon>
        <taxon>Branchiopoda</taxon>
        <taxon>Diplostraca</taxon>
        <taxon>Cladocera</taxon>
        <taxon>Anomopoda</taxon>
        <taxon>Daphniidae</taxon>
        <taxon>Daphnia</taxon>
    </lineage>
</organism>
<name>A0ABR0A891_9CRUS</name>
<proteinExistence type="predicted"/>
<reference evidence="1 2" key="1">
    <citation type="journal article" date="2023" name="Nucleic Acids Res.">
        <title>The hologenome of Daphnia magna reveals possible DNA methylation and microbiome-mediated evolution of the host genome.</title>
        <authorList>
            <person name="Chaturvedi A."/>
            <person name="Li X."/>
            <person name="Dhandapani V."/>
            <person name="Marshall H."/>
            <person name="Kissane S."/>
            <person name="Cuenca-Cambronero M."/>
            <person name="Asole G."/>
            <person name="Calvet F."/>
            <person name="Ruiz-Romero M."/>
            <person name="Marangio P."/>
            <person name="Guigo R."/>
            <person name="Rago D."/>
            <person name="Mirbahai L."/>
            <person name="Eastwood N."/>
            <person name="Colbourne J.K."/>
            <person name="Zhou J."/>
            <person name="Mallon E."/>
            <person name="Orsini L."/>
        </authorList>
    </citation>
    <scope>NUCLEOTIDE SEQUENCE [LARGE SCALE GENOMIC DNA]</scope>
    <source>
        <strain evidence="1">LRV0_1</strain>
    </source>
</reference>
<protein>
    <submittedName>
        <fullName evidence="1">Uncharacterized protein</fullName>
    </submittedName>
</protein>
<gene>
    <name evidence="1" type="ORF">OUZ56_003182</name>
</gene>
<keyword evidence="2" id="KW-1185">Reference proteome</keyword>
<accession>A0ABR0A891</accession>
<dbReference type="EMBL" id="JAOYFB010000036">
    <property type="protein sequence ID" value="KAK4021263.1"/>
    <property type="molecule type" value="Genomic_DNA"/>
</dbReference>
<evidence type="ECO:0000313" key="1">
    <source>
        <dbReference type="EMBL" id="KAK4021263.1"/>
    </source>
</evidence>
<sequence>MEWKLADVDKLIVSPEGEIRGANIHTAKGKTNNSVSKLNNLEITETFEASSDTVSQTNVADSKPRPKRKAAIAVKERIQIMAEDVVFQTRQCCEGAIFNKIMNFKHK</sequence>